<evidence type="ECO:0000313" key="6">
    <source>
        <dbReference type="EMBL" id="GAA4667746.1"/>
    </source>
</evidence>
<dbReference type="InterPro" id="IPR009057">
    <property type="entry name" value="Homeodomain-like_sf"/>
</dbReference>
<evidence type="ECO:0000256" key="1">
    <source>
        <dbReference type="ARBA" id="ARBA00023015"/>
    </source>
</evidence>
<sequence length="191" mass="20160">MPRAGLVPATVIAAGAELADEVGFEALTMGLVAERLRVRSPSLYRHVESLDALRRGIALQAKRELGGATARAAVGKAGASAIHAFADAYRRWVLAHPGRYAASLRAPAPDDEEDRRVSDESLRALLDILGGFGLHDDDAIDAARALRSAIHGFVSLESSGAFGLSRDIDRSYRVLIEYVLSGLLGGRGGSG</sequence>
<accession>A0ABP8VPR2</accession>
<dbReference type="Pfam" id="PF13305">
    <property type="entry name" value="TetR_C_33"/>
    <property type="match status" value="1"/>
</dbReference>
<evidence type="ECO:0000256" key="4">
    <source>
        <dbReference type="PROSITE-ProRule" id="PRU00335"/>
    </source>
</evidence>
<dbReference type="PROSITE" id="PS50977">
    <property type="entry name" value="HTH_TETR_2"/>
    <property type="match status" value="1"/>
</dbReference>
<evidence type="ECO:0000313" key="7">
    <source>
        <dbReference type="Proteomes" id="UP001500192"/>
    </source>
</evidence>
<evidence type="ECO:0000256" key="3">
    <source>
        <dbReference type="ARBA" id="ARBA00023163"/>
    </source>
</evidence>
<dbReference type="PANTHER" id="PTHR30055">
    <property type="entry name" value="HTH-TYPE TRANSCRIPTIONAL REGULATOR RUTR"/>
    <property type="match status" value="1"/>
</dbReference>
<reference evidence="7" key="1">
    <citation type="journal article" date="2019" name="Int. J. Syst. Evol. Microbiol.">
        <title>The Global Catalogue of Microorganisms (GCM) 10K type strain sequencing project: providing services to taxonomists for standard genome sequencing and annotation.</title>
        <authorList>
            <consortium name="The Broad Institute Genomics Platform"/>
            <consortium name="The Broad Institute Genome Sequencing Center for Infectious Disease"/>
            <person name="Wu L."/>
            <person name="Ma J."/>
        </authorList>
    </citation>
    <scope>NUCLEOTIDE SEQUENCE [LARGE SCALE GENOMIC DNA]</scope>
    <source>
        <strain evidence="7">JCM 18054</strain>
    </source>
</reference>
<dbReference type="InterPro" id="IPR036271">
    <property type="entry name" value="Tet_transcr_reg_TetR-rel_C_sf"/>
</dbReference>
<evidence type="ECO:0000256" key="2">
    <source>
        <dbReference type="ARBA" id="ARBA00023125"/>
    </source>
</evidence>
<keyword evidence="2 4" id="KW-0238">DNA-binding</keyword>
<dbReference type="InterPro" id="IPR001647">
    <property type="entry name" value="HTH_TetR"/>
</dbReference>
<dbReference type="Gene3D" id="1.10.10.60">
    <property type="entry name" value="Homeodomain-like"/>
    <property type="match status" value="1"/>
</dbReference>
<dbReference type="EMBL" id="BAABIB010000154">
    <property type="protein sequence ID" value="GAA4667746.1"/>
    <property type="molecule type" value="Genomic_DNA"/>
</dbReference>
<dbReference type="PANTHER" id="PTHR30055:SF239">
    <property type="entry name" value="TRANSCRIPTIONAL REGULATORY PROTEIN"/>
    <property type="match status" value="1"/>
</dbReference>
<dbReference type="SUPFAM" id="SSF46689">
    <property type="entry name" value="Homeodomain-like"/>
    <property type="match status" value="1"/>
</dbReference>
<gene>
    <name evidence="6" type="ORF">GCM10023214_72290</name>
</gene>
<dbReference type="Pfam" id="PF00440">
    <property type="entry name" value="TetR_N"/>
    <property type="match status" value="1"/>
</dbReference>
<dbReference type="RefSeq" id="WP_346056466.1">
    <property type="nucleotide sequence ID" value="NZ_BAABIB010000154.1"/>
</dbReference>
<dbReference type="InterPro" id="IPR050109">
    <property type="entry name" value="HTH-type_TetR-like_transc_reg"/>
</dbReference>
<dbReference type="InterPro" id="IPR025996">
    <property type="entry name" value="MT1864/Rv1816-like_C"/>
</dbReference>
<protein>
    <submittedName>
        <fullName evidence="6">TetR/AcrR family transcriptional regulator</fullName>
    </submittedName>
</protein>
<organism evidence="6 7">
    <name type="scientific">Amycolatopsis dongchuanensis</name>
    <dbReference type="NCBI Taxonomy" id="1070866"/>
    <lineage>
        <taxon>Bacteria</taxon>
        <taxon>Bacillati</taxon>
        <taxon>Actinomycetota</taxon>
        <taxon>Actinomycetes</taxon>
        <taxon>Pseudonocardiales</taxon>
        <taxon>Pseudonocardiaceae</taxon>
        <taxon>Amycolatopsis</taxon>
    </lineage>
</organism>
<dbReference type="SUPFAM" id="SSF48498">
    <property type="entry name" value="Tetracyclin repressor-like, C-terminal domain"/>
    <property type="match status" value="1"/>
</dbReference>
<evidence type="ECO:0000259" key="5">
    <source>
        <dbReference type="PROSITE" id="PS50977"/>
    </source>
</evidence>
<feature type="DNA-binding region" description="H-T-H motif" evidence="4">
    <location>
        <begin position="28"/>
        <end position="47"/>
    </location>
</feature>
<feature type="domain" description="HTH tetR-type" evidence="5">
    <location>
        <begin position="5"/>
        <end position="65"/>
    </location>
</feature>
<dbReference type="Gene3D" id="1.10.357.10">
    <property type="entry name" value="Tetracycline Repressor, domain 2"/>
    <property type="match status" value="1"/>
</dbReference>
<name>A0ABP8VPR2_9PSEU</name>
<proteinExistence type="predicted"/>
<keyword evidence="3" id="KW-0804">Transcription</keyword>
<keyword evidence="1" id="KW-0805">Transcription regulation</keyword>
<comment type="caution">
    <text evidence="6">The sequence shown here is derived from an EMBL/GenBank/DDBJ whole genome shotgun (WGS) entry which is preliminary data.</text>
</comment>
<dbReference type="Proteomes" id="UP001500192">
    <property type="component" value="Unassembled WGS sequence"/>
</dbReference>
<keyword evidence="7" id="KW-1185">Reference proteome</keyword>